<dbReference type="SUPFAM" id="SSF51735">
    <property type="entry name" value="NAD(P)-binding Rossmann-fold domains"/>
    <property type="match status" value="1"/>
</dbReference>
<dbReference type="OrthoDB" id="152510at2"/>
<dbReference type="InterPro" id="IPR036291">
    <property type="entry name" value="NAD(P)-bd_dom_sf"/>
</dbReference>
<evidence type="ECO:0000313" key="3">
    <source>
        <dbReference type="Proteomes" id="UP000297348"/>
    </source>
</evidence>
<sequence length="285" mass="30173">MKYAISAATGRFGQLAISYLLKVVDAGDVVAIVRDAAKGRSVLPAGVTVRQADYGDEAALTQALTGVDRLLFISSVPGGEPSRQQQHANVIQAAQTAGVAFVAYTSFAHADTAQSPLSTDHVATEKALRASGLRHSFLRNAWYLENESSYLQAGANGQNAVYAAGQGRISFALEREYAEAAAQVLMTPAPKEVYEFGGEPRTYADLAAALSQVTGKSFTFKSVDDAAYRESLQAAGMDQGLVAGLNSMQAMMRAGELDVTSSDLPDVLGRPLTSLPDAIHEILQR</sequence>
<protein>
    <submittedName>
        <fullName evidence="2">SDR family oxidoreductase</fullName>
    </submittedName>
</protein>
<dbReference type="PANTHER" id="PTHR47129">
    <property type="entry name" value="QUINONE OXIDOREDUCTASE 2"/>
    <property type="match status" value="1"/>
</dbReference>
<keyword evidence="3" id="KW-1185">Reference proteome</keyword>
<dbReference type="RefSeq" id="WP_135368291.1">
    <property type="nucleotide sequence ID" value="NZ_RKLX01000013.1"/>
</dbReference>
<dbReference type="AlphaFoldDB" id="A0A4Z0JAB3"/>
<dbReference type="CDD" id="cd05269">
    <property type="entry name" value="TMR_SDR_a"/>
    <property type="match status" value="1"/>
</dbReference>
<name>A0A4Z0JAB3_9LACO</name>
<reference evidence="2 3" key="1">
    <citation type="submission" date="2018-10" db="EMBL/GenBank/DDBJ databases">
        <title>Lactobacillus sp. R7 and Lactobacillus sp. R19 isolated from fermented mustard green product of Taiwan.</title>
        <authorList>
            <person name="Lin S.-T."/>
        </authorList>
    </citation>
    <scope>NUCLEOTIDE SEQUENCE [LARGE SCALE GENOMIC DNA]</scope>
    <source>
        <strain evidence="2 3">BCRC 81129</strain>
    </source>
</reference>
<evidence type="ECO:0000259" key="1">
    <source>
        <dbReference type="Pfam" id="PF13460"/>
    </source>
</evidence>
<dbReference type="Proteomes" id="UP000297348">
    <property type="component" value="Unassembled WGS sequence"/>
</dbReference>
<dbReference type="EMBL" id="RKLX01000013">
    <property type="protein sequence ID" value="TGD18370.1"/>
    <property type="molecule type" value="Genomic_DNA"/>
</dbReference>
<dbReference type="InterPro" id="IPR016040">
    <property type="entry name" value="NAD(P)-bd_dom"/>
</dbReference>
<accession>A0A4Z0JAB3</accession>
<dbReference type="InterPro" id="IPR052718">
    <property type="entry name" value="NmrA-type_oxidoreductase"/>
</dbReference>
<dbReference type="Gene3D" id="3.40.50.720">
    <property type="entry name" value="NAD(P)-binding Rossmann-like Domain"/>
    <property type="match status" value="1"/>
</dbReference>
<dbReference type="Pfam" id="PF13460">
    <property type="entry name" value="NAD_binding_10"/>
    <property type="match status" value="1"/>
</dbReference>
<gene>
    <name evidence="2" type="ORF">EGT51_08640</name>
</gene>
<comment type="caution">
    <text evidence="2">The sequence shown here is derived from an EMBL/GenBank/DDBJ whole genome shotgun (WGS) entry which is preliminary data.</text>
</comment>
<dbReference type="PANTHER" id="PTHR47129:SF1">
    <property type="entry name" value="NMRA-LIKE DOMAIN-CONTAINING PROTEIN"/>
    <property type="match status" value="1"/>
</dbReference>
<dbReference type="Gene3D" id="3.90.25.10">
    <property type="entry name" value="UDP-galactose 4-epimerase, domain 1"/>
    <property type="match status" value="1"/>
</dbReference>
<evidence type="ECO:0000313" key="2">
    <source>
        <dbReference type="EMBL" id="TGD18370.1"/>
    </source>
</evidence>
<organism evidence="2 3">
    <name type="scientific">Levilactobacillus suantsaiihabitans</name>
    <dbReference type="NCBI Taxonomy" id="2487722"/>
    <lineage>
        <taxon>Bacteria</taxon>
        <taxon>Bacillati</taxon>
        <taxon>Bacillota</taxon>
        <taxon>Bacilli</taxon>
        <taxon>Lactobacillales</taxon>
        <taxon>Lactobacillaceae</taxon>
        <taxon>Levilactobacillus</taxon>
    </lineage>
</organism>
<proteinExistence type="predicted"/>
<feature type="domain" description="NAD(P)-binding" evidence="1">
    <location>
        <begin position="8"/>
        <end position="159"/>
    </location>
</feature>